<proteinExistence type="predicted"/>
<name>A0A7C8ID37_9PLEO</name>
<sequence>MFLTELTCTVDDGYVLTQQLDPPSLTFLSVVAASSHVNLSSVPYRSLPSHVALFRPMSLSNPTCLIGQVPGKGVDYGRREVGSQSVQVSMNSNAPAWRNSQPQLGVHPGTNHIASSPGSRCGCAASRLTGKQFLPLLLALSHAIASQET</sequence>
<evidence type="ECO:0000313" key="2">
    <source>
        <dbReference type="Proteomes" id="UP000481861"/>
    </source>
</evidence>
<dbReference type="Proteomes" id="UP000481861">
    <property type="component" value="Unassembled WGS sequence"/>
</dbReference>
<accession>A0A7C8ID37</accession>
<dbReference type="AlphaFoldDB" id="A0A7C8ID37"/>
<reference evidence="1 2" key="1">
    <citation type="submission" date="2020-01" db="EMBL/GenBank/DDBJ databases">
        <authorList>
            <consortium name="DOE Joint Genome Institute"/>
            <person name="Haridas S."/>
            <person name="Albert R."/>
            <person name="Binder M."/>
            <person name="Bloem J."/>
            <person name="Labutti K."/>
            <person name="Salamov A."/>
            <person name="Andreopoulos B."/>
            <person name="Baker S.E."/>
            <person name="Barry K."/>
            <person name="Bills G."/>
            <person name="Bluhm B.H."/>
            <person name="Cannon C."/>
            <person name="Castanera R."/>
            <person name="Culley D.E."/>
            <person name="Daum C."/>
            <person name="Ezra D."/>
            <person name="Gonzalez J.B."/>
            <person name="Henrissat B."/>
            <person name="Kuo A."/>
            <person name="Liang C."/>
            <person name="Lipzen A."/>
            <person name="Lutzoni F."/>
            <person name="Magnuson J."/>
            <person name="Mondo S."/>
            <person name="Nolan M."/>
            <person name="Ohm R."/>
            <person name="Pangilinan J."/>
            <person name="Park H.-J.H."/>
            <person name="Ramirez L."/>
            <person name="Alfaro M."/>
            <person name="Sun H."/>
            <person name="Tritt A."/>
            <person name="Yoshinaga Y."/>
            <person name="Zwiers L.-H.L."/>
            <person name="Turgeon B.G."/>
            <person name="Goodwin S.B."/>
            <person name="Spatafora J.W."/>
            <person name="Crous P.W."/>
            <person name="Grigoriev I.V."/>
        </authorList>
    </citation>
    <scope>NUCLEOTIDE SEQUENCE [LARGE SCALE GENOMIC DNA]</scope>
    <source>
        <strain evidence="1 2">CBS 611.86</strain>
    </source>
</reference>
<dbReference type="EMBL" id="JAADJZ010000005">
    <property type="protein sequence ID" value="KAF2875026.1"/>
    <property type="molecule type" value="Genomic_DNA"/>
</dbReference>
<protein>
    <submittedName>
        <fullName evidence="1">Uncharacterized protein</fullName>
    </submittedName>
</protein>
<keyword evidence="2" id="KW-1185">Reference proteome</keyword>
<gene>
    <name evidence="1" type="ORF">BDV95DRAFT_306406</name>
</gene>
<comment type="caution">
    <text evidence="1">The sequence shown here is derived from an EMBL/GenBank/DDBJ whole genome shotgun (WGS) entry which is preliminary data.</text>
</comment>
<evidence type="ECO:0000313" key="1">
    <source>
        <dbReference type="EMBL" id="KAF2875026.1"/>
    </source>
</evidence>
<organism evidence="1 2">
    <name type="scientific">Massariosphaeria phaeospora</name>
    <dbReference type="NCBI Taxonomy" id="100035"/>
    <lineage>
        <taxon>Eukaryota</taxon>
        <taxon>Fungi</taxon>
        <taxon>Dikarya</taxon>
        <taxon>Ascomycota</taxon>
        <taxon>Pezizomycotina</taxon>
        <taxon>Dothideomycetes</taxon>
        <taxon>Pleosporomycetidae</taxon>
        <taxon>Pleosporales</taxon>
        <taxon>Pleosporales incertae sedis</taxon>
        <taxon>Massariosphaeria</taxon>
    </lineage>
</organism>